<dbReference type="RefSeq" id="WP_110313712.1">
    <property type="nucleotide sequence ID" value="NZ_QJKC01000021.1"/>
</dbReference>
<dbReference type="EMBL" id="QJKC01000021">
    <property type="protein sequence ID" value="PXX42177.1"/>
    <property type="molecule type" value="Genomic_DNA"/>
</dbReference>
<evidence type="ECO:0000313" key="8">
    <source>
        <dbReference type="Proteomes" id="UP000248395"/>
    </source>
</evidence>
<dbReference type="PANTHER" id="PTHR43543:SF1">
    <property type="entry name" value="MALONIC SEMIALDEHYDE REDUCTASE RUTE-RELATED"/>
    <property type="match status" value="1"/>
</dbReference>
<dbReference type="AlphaFoldDB" id="A0A318J3F7"/>
<dbReference type="NCBIfam" id="NF003768">
    <property type="entry name" value="PRK05365.1"/>
    <property type="match status" value="1"/>
</dbReference>
<evidence type="ECO:0000256" key="5">
    <source>
        <dbReference type="HAMAP-Rule" id="MF_01204"/>
    </source>
</evidence>
<dbReference type="SUPFAM" id="SSF55469">
    <property type="entry name" value="FMN-dependent nitroreductase-like"/>
    <property type="match status" value="1"/>
</dbReference>
<comment type="similarity">
    <text evidence="5">Belongs to the nitroreductase family. HadB/RutE subfamily.</text>
</comment>
<dbReference type="Gene3D" id="3.40.109.10">
    <property type="entry name" value="NADH Oxidase"/>
    <property type="match status" value="1"/>
</dbReference>
<organism evidence="7 8">
    <name type="scientific">Aquitalea magnusonii</name>
    <dbReference type="NCBI Taxonomy" id="332411"/>
    <lineage>
        <taxon>Bacteria</taxon>
        <taxon>Pseudomonadati</taxon>
        <taxon>Pseudomonadota</taxon>
        <taxon>Betaproteobacteria</taxon>
        <taxon>Neisseriales</taxon>
        <taxon>Chromobacteriaceae</taxon>
        <taxon>Aquitalea</taxon>
    </lineage>
</organism>
<dbReference type="InterPro" id="IPR050461">
    <property type="entry name" value="Nitroreductase_HadB/RutE"/>
</dbReference>
<dbReference type="InterPro" id="IPR029479">
    <property type="entry name" value="Nitroreductase"/>
</dbReference>
<proteinExistence type="inferred from homology"/>
<dbReference type="OrthoDB" id="9784375at2"/>
<evidence type="ECO:0000256" key="1">
    <source>
        <dbReference type="ARBA" id="ARBA00022630"/>
    </source>
</evidence>
<dbReference type="Pfam" id="PF00881">
    <property type="entry name" value="Nitroreductase"/>
    <property type="match status" value="1"/>
</dbReference>
<dbReference type="InterPro" id="IPR000415">
    <property type="entry name" value="Nitroreductase-like"/>
</dbReference>
<evidence type="ECO:0000259" key="6">
    <source>
        <dbReference type="Pfam" id="PF00881"/>
    </source>
</evidence>
<dbReference type="GO" id="GO:0016491">
    <property type="term" value="F:oxidoreductase activity"/>
    <property type="evidence" value="ECO:0007669"/>
    <property type="project" value="UniProtKB-UniRule"/>
</dbReference>
<protein>
    <recommendedName>
        <fullName evidence="5">Putative NADH dehydrogenase/NAD(P)H nitroreductase DFR38_12130</fullName>
        <ecNumber evidence="5">1.-.-.-</ecNumber>
    </recommendedName>
</protein>
<comment type="caution">
    <text evidence="7">The sequence shown here is derived from an EMBL/GenBank/DDBJ whole genome shotgun (WGS) entry which is preliminary data.</text>
</comment>
<accession>A0A318J3F7</accession>
<evidence type="ECO:0000256" key="4">
    <source>
        <dbReference type="ARBA" id="ARBA00023002"/>
    </source>
</evidence>
<keyword evidence="3 5" id="KW-0521">NADP</keyword>
<keyword evidence="5" id="KW-0520">NAD</keyword>
<dbReference type="PANTHER" id="PTHR43543">
    <property type="entry name" value="MALONIC SEMIALDEHYDE REDUCTASE RUTE-RELATED"/>
    <property type="match status" value="1"/>
</dbReference>
<dbReference type="InterPro" id="IPR023936">
    <property type="entry name" value="RutE-like"/>
</dbReference>
<sequence length="196" mass="21229">MSAILPEAALQQLFVAARSNHRFQDRPVTEATIRQLYDLLKWGPTAFNGQPGRYLFIHSAEAREKLLPALSSGNRDKTAAAPLTVVLAWDPAFHQHLPAQFPAYDAKGFYDGLPQLVEPHARLNASLQAAYLILAARALGLDAGPMAGFDAAAVDAAFFPDGQWRSLLVVNLGYGVTEGLPPRGPRLEFEQAAAIV</sequence>
<feature type="domain" description="Nitroreductase" evidence="6">
    <location>
        <begin position="18"/>
        <end position="174"/>
    </location>
</feature>
<keyword evidence="1 5" id="KW-0285">Flavoprotein</keyword>
<keyword evidence="4 5" id="KW-0560">Oxidoreductase</keyword>
<dbReference type="Proteomes" id="UP000248395">
    <property type="component" value="Unassembled WGS sequence"/>
</dbReference>
<evidence type="ECO:0000256" key="3">
    <source>
        <dbReference type="ARBA" id="ARBA00022857"/>
    </source>
</evidence>
<evidence type="ECO:0000313" key="7">
    <source>
        <dbReference type="EMBL" id="PXX42177.1"/>
    </source>
</evidence>
<reference evidence="7 8" key="1">
    <citation type="submission" date="2018-05" db="EMBL/GenBank/DDBJ databases">
        <title>Genomic Encyclopedia of Type Strains, Phase IV (KMG-IV): sequencing the most valuable type-strain genomes for metagenomic binning, comparative biology and taxonomic classification.</title>
        <authorList>
            <person name="Goeker M."/>
        </authorList>
    </citation>
    <scope>NUCLEOTIDE SEQUENCE [LARGE SCALE GENOMIC DNA]</scope>
    <source>
        <strain evidence="7 8">DSM 25134</strain>
    </source>
</reference>
<dbReference type="HAMAP" id="MF_01204">
    <property type="entry name" value="Oxidoreductase_RutE_HadB"/>
    <property type="match status" value="1"/>
</dbReference>
<keyword evidence="8" id="KW-1185">Reference proteome</keyword>
<name>A0A318J3F7_9NEIS</name>
<comment type="cofactor">
    <cofactor evidence="5">
        <name>FMN</name>
        <dbReference type="ChEBI" id="CHEBI:58210"/>
    </cofactor>
</comment>
<keyword evidence="2 5" id="KW-0288">FMN</keyword>
<gene>
    <name evidence="7" type="ORF">DFR38_12130</name>
</gene>
<evidence type="ECO:0000256" key="2">
    <source>
        <dbReference type="ARBA" id="ARBA00022643"/>
    </source>
</evidence>
<dbReference type="EC" id="1.-.-.-" evidence="5"/>